<evidence type="ECO:0000256" key="3">
    <source>
        <dbReference type="ARBA" id="ARBA00022630"/>
    </source>
</evidence>
<evidence type="ECO:0000256" key="4">
    <source>
        <dbReference type="ARBA" id="ARBA00022643"/>
    </source>
</evidence>
<dbReference type="AlphaFoldDB" id="A0A1D3TNH9"/>
<dbReference type="OrthoDB" id="9778912at2"/>
<protein>
    <recommendedName>
        <fullName evidence="2">Probable nitronate monooxygenase</fullName>
    </recommendedName>
</protein>
<organism evidence="6 7">
    <name type="scientific">Anaerobium acetethylicum</name>
    <dbReference type="NCBI Taxonomy" id="1619234"/>
    <lineage>
        <taxon>Bacteria</taxon>
        <taxon>Bacillati</taxon>
        <taxon>Bacillota</taxon>
        <taxon>Clostridia</taxon>
        <taxon>Lachnospirales</taxon>
        <taxon>Lachnospiraceae</taxon>
        <taxon>Anaerobium</taxon>
    </lineage>
</organism>
<dbReference type="InterPro" id="IPR004136">
    <property type="entry name" value="NMO"/>
</dbReference>
<dbReference type="STRING" id="1619234.SAMN05421730_1001103"/>
<keyword evidence="7" id="KW-1185">Reference proteome</keyword>
<dbReference type="CDD" id="cd04730">
    <property type="entry name" value="NPD_like"/>
    <property type="match status" value="1"/>
</dbReference>
<dbReference type="PANTHER" id="PTHR32332:SF20">
    <property type="entry name" value="2-NITROPROPANE DIOXYGENASE-LIKE PROTEIN"/>
    <property type="match status" value="1"/>
</dbReference>
<sequence length="326" mass="35116">MNQNRVTEILNIKYPVIQASMSWITSAELAAAVSNAGGMGILGPNAGQTTLTIDSVETAERMRHEIRKTKELTDKPFAVQYFIPFPGDTQGFSSRVLQVIREEGIKNLLVLGMSLGNEAEEVRNLKNEGFTIIYRDLNPTVESAMNIEAAGADIIIATGYDEGGGLPVHAIGTMTIVPLIADAIDIPVLAAGGIVDNRGVKASMILGAEGVYIGTRFVASKECPASDISKQDILNAKTTDLVEFKAMPAWRSTPHKLSLELYNMDQNGASSEEINKRMGSIGGIRAGMLEGNLDNGINSVSNAIELIKDINSCKEIIEELMRDVAY</sequence>
<evidence type="ECO:0000313" key="6">
    <source>
        <dbReference type="EMBL" id="SCP94858.1"/>
    </source>
</evidence>
<dbReference type="PANTHER" id="PTHR32332">
    <property type="entry name" value="2-NITROPROPANE DIOXYGENASE"/>
    <property type="match status" value="1"/>
</dbReference>
<keyword evidence="3" id="KW-0285">Flavoprotein</keyword>
<evidence type="ECO:0000256" key="1">
    <source>
        <dbReference type="ARBA" id="ARBA00003535"/>
    </source>
</evidence>
<comment type="function">
    <text evidence="1">Nitronate monooxygenase that uses molecular oxygen to catalyze the oxidative denitrification of alkyl nitronates. Acts on propionate 3-nitronate (P3N), the presumed physiological substrate. Probably functions in the detoxification of P3N, a metabolic poison produced by plants and fungi as a defense mechanism.</text>
</comment>
<gene>
    <name evidence="6" type="ORF">SAMN05421730_1001103</name>
</gene>
<evidence type="ECO:0000256" key="5">
    <source>
        <dbReference type="ARBA" id="ARBA00023002"/>
    </source>
</evidence>
<name>A0A1D3TNH9_9FIRM</name>
<dbReference type="GO" id="GO:0018580">
    <property type="term" value="F:nitronate monooxygenase activity"/>
    <property type="evidence" value="ECO:0007669"/>
    <property type="project" value="InterPro"/>
</dbReference>
<keyword evidence="4" id="KW-0288">FMN</keyword>
<dbReference type="SUPFAM" id="SSF51412">
    <property type="entry name" value="Inosine monophosphate dehydrogenase (IMPDH)"/>
    <property type="match status" value="1"/>
</dbReference>
<dbReference type="Gene3D" id="3.20.20.70">
    <property type="entry name" value="Aldolase class I"/>
    <property type="match status" value="1"/>
</dbReference>
<proteinExistence type="predicted"/>
<evidence type="ECO:0000313" key="7">
    <source>
        <dbReference type="Proteomes" id="UP000199315"/>
    </source>
</evidence>
<dbReference type="Proteomes" id="UP000199315">
    <property type="component" value="Unassembled WGS sequence"/>
</dbReference>
<accession>A0A1D3TNH9</accession>
<reference evidence="6 7" key="1">
    <citation type="submission" date="2016-09" db="EMBL/GenBank/DDBJ databases">
        <authorList>
            <person name="Capua I."/>
            <person name="De Benedictis P."/>
            <person name="Joannis T."/>
            <person name="Lombin L.H."/>
            <person name="Cattoli G."/>
        </authorList>
    </citation>
    <scope>NUCLEOTIDE SEQUENCE [LARGE SCALE GENOMIC DNA]</scope>
    <source>
        <strain evidence="6 7">GluBS11</strain>
    </source>
</reference>
<evidence type="ECO:0000256" key="2">
    <source>
        <dbReference type="ARBA" id="ARBA00013457"/>
    </source>
</evidence>
<dbReference type="Pfam" id="PF03060">
    <property type="entry name" value="NMO"/>
    <property type="match status" value="1"/>
</dbReference>
<dbReference type="EMBL" id="FMKA01000001">
    <property type="protein sequence ID" value="SCP94858.1"/>
    <property type="molecule type" value="Genomic_DNA"/>
</dbReference>
<keyword evidence="5" id="KW-0560">Oxidoreductase</keyword>
<dbReference type="InterPro" id="IPR013785">
    <property type="entry name" value="Aldolase_TIM"/>
</dbReference>
<dbReference type="RefSeq" id="WP_091228604.1">
    <property type="nucleotide sequence ID" value="NZ_FMKA01000001.1"/>
</dbReference>